<keyword evidence="2" id="KW-1003">Cell membrane</keyword>
<evidence type="ECO:0000256" key="5">
    <source>
        <dbReference type="ARBA" id="ARBA00023136"/>
    </source>
</evidence>
<dbReference type="PANTHER" id="PTHR32196:SF69">
    <property type="entry name" value="BRANCHED-CHAIN AMINO ACID TRANSPORT SYSTEM, PERMEASE PROTEIN"/>
    <property type="match status" value="1"/>
</dbReference>
<feature type="transmembrane region" description="Helical" evidence="6">
    <location>
        <begin position="133"/>
        <end position="157"/>
    </location>
</feature>
<dbReference type="PANTHER" id="PTHR32196">
    <property type="entry name" value="ABC TRANSPORTER PERMEASE PROTEIN YPHD-RELATED-RELATED"/>
    <property type="match status" value="1"/>
</dbReference>
<comment type="caution">
    <text evidence="7">The sequence shown here is derived from an EMBL/GenBank/DDBJ whole genome shotgun (WGS) entry which is preliminary data.</text>
</comment>
<feature type="transmembrane region" description="Helical" evidence="6">
    <location>
        <begin position="260"/>
        <end position="278"/>
    </location>
</feature>
<evidence type="ECO:0000256" key="4">
    <source>
        <dbReference type="ARBA" id="ARBA00022989"/>
    </source>
</evidence>
<feature type="transmembrane region" description="Helical" evidence="6">
    <location>
        <begin position="20"/>
        <end position="41"/>
    </location>
</feature>
<evidence type="ECO:0000313" key="7">
    <source>
        <dbReference type="EMBL" id="KAE8765385.1"/>
    </source>
</evidence>
<feature type="transmembrane region" description="Helical" evidence="6">
    <location>
        <begin position="226"/>
        <end position="248"/>
    </location>
</feature>
<organism evidence="7 8">
    <name type="scientific">Georgenia thermotolerans</name>
    <dbReference type="NCBI Taxonomy" id="527326"/>
    <lineage>
        <taxon>Bacteria</taxon>
        <taxon>Bacillati</taxon>
        <taxon>Actinomycetota</taxon>
        <taxon>Actinomycetes</taxon>
        <taxon>Micrococcales</taxon>
        <taxon>Bogoriellaceae</taxon>
        <taxon>Georgenia</taxon>
    </lineage>
</organism>
<accession>A0A7J5USF2</accession>
<evidence type="ECO:0000256" key="1">
    <source>
        <dbReference type="ARBA" id="ARBA00004651"/>
    </source>
</evidence>
<evidence type="ECO:0000313" key="8">
    <source>
        <dbReference type="Proteomes" id="UP000451860"/>
    </source>
</evidence>
<keyword evidence="8" id="KW-1185">Reference proteome</keyword>
<dbReference type="Proteomes" id="UP000451860">
    <property type="component" value="Unassembled WGS sequence"/>
</dbReference>
<reference evidence="7 8" key="1">
    <citation type="submission" date="2019-10" db="EMBL/GenBank/DDBJ databases">
        <title>Georgenia wutianyii sp. nov. and Georgenia yuyongxinii sp. nov. isolated from plateau pika (Ochotona curzoniae) in the Qinghai-Tibet plateau of China.</title>
        <authorList>
            <person name="Tian Z."/>
        </authorList>
    </citation>
    <scope>NUCLEOTIDE SEQUENCE [LARGE SCALE GENOMIC DNA]</scope>
    <source>
        <strain evidence="7 8">DSM 21501</strain>
    </source>
</reference>
<keyword evidence="5 6" id="KW-0472">Membrane</keyword>
<dbReference type="EMBL" id="WHJE01000011">
    <property type="protein sequence ID" value="KAE8765385.1"/>
    <property type="molecule type" value="Genomic_DNA"/>
</dbReference>
<feature type="transmembrane region" description="Helical" evidence="6">
    <location>
        <begin position="80"/>
        <end position="98"/>
    </location>
</feature>
<proteinExistence type="predicted"/>
<feature type="transmembrane region" description="Helical" evidence="6">
    <location>
        <begin position="311"/>
        <end position="327"/>
    </location>
</feature>
<dbReference type="CDD" id="cd06579">
    <property type="entry name" value="TM_PBP1_transp_AraH_like"/>
    <property type="match status" value="1"/>
</dbReference>
<evidence type="ECO:0000256" key="2">
    <source>
        <dbReference type="ARBA" id="ARBA00022475"/>
    </source>
</evidence>
<keyword evidence="3 6" id="KW-0812">Transmembrane</keyword>
<dbReference type="AlphaFoldDB" id="A0A7J5USF2"/>
<sequence length="334" mass="33977">MTATVTSPATTVRPSVRTSVLRRLPVVQLVVLAAVFAWGTIQMDGFASPSSLKAMSVIACLLALASLGQTLVIIIGGLDLAIPGYITVGAVATVVLGGTHGWPLWLVALFVVAVCGAAGALSGAICHYLKVQSLVVTLGMSAVLTGGVLIATKANILGMPPASLGSWTAVMGRTFGLPFPPVVALTVLAVVGTWLFLAHTPAGRRLYATGANPRAAEGLGVRTARVWIGTFAFGAACTGLTGMLIAGFTFGASLSTGDPYFYSGLAAVLVGGTALGTAQGDFLRTVLGALTLTGLTTILAGLGLGEGDTRILYGIAIILVVLAYGRGRRLRDRL</sequence>
<protein>
    <submittedName>
        <fullName evidence="7">ABC transporter permease</fullName>
    </submittedName>
</protein>
<keyword evidence="4 6" id="KW-1133">Transmembrane helix</keyword>
<feature type="transmembrane region" description="Helical" evidence="6">
    <location>
        <begin position="104"/>
        <end position="126"/>
    </location>
</feature>
<feature type="transmembrane region" description="Helical" evidence="6">
    <location>
        <begin position="177"/>
        <end position="197"/>
    </location>
</feature>
<dbReference type="OrthoDB" id="9813037at2"/>
<evidence type="ECO:0000256" key="3">
    <source>
        <dbReference type="ARBA" id="ARBA00022692"/>
    </source>
</evidence>
<dbReference type="GO" id="GO:0022857">
    <property type="term" value="F:transmembrane transporter activity"/>
    <property type="evidence" value="ECO:0007669"/>
    <property type="project" value="InterPro"/>
</dbReference>
<feature type="transmembrane region" description="Helical" evidence="6">
    <location>
        <begin position="285"/>
        <end position="305"/>
    </location>
</feature>
<dbReference type="GO" id="GO:0005886">
    <property type="term" value="C:plasma membrane"/>
    <property type="evidence" value="ECO:0007669"/>
    <property type="project" value="UniProtKB-SubCell"/>
</dbReference>
<dbReference type="Pfam" id="PF02653">
    <property type="entry name" value="BPD_transp_2"/>
    <property type="match status" value="1"/>
</dbReference>
<evidence type="ECO:0000256" key="6">
    <source>
        <dbReference type="SAM" id="Phobius"/>
    </source>
</evidence>
<comment type="subcellular location">
    <subcellularLocation>
        <location evidence="1">Cell membrane</location>
        <topology evidence="1">Multi-pass membrane protein</topology>
    </subcellularLocation>
</comment>
<gene>
    <name evidence="7" type="ORF">GB883_04295</name>
</gene>
<name>A0A7J5USF2_9MICO</name>
<dbReference type="InterPro" id="IPR001851">
    <property type="entry name" value="ABC_transp_permease"/>
</dbReference>
<feature type="transmembrane region" description="Helical" evidence="6">
    <location>
        <begin position="53"/>
        <end position="73"/>
    </location>
</feature>